<evidence type="ECO:0000256" key="3">
    <source>
        <dbReference type="ARBA" id="ARBA00022490"/>
    </source>
</evidence>
<keyword evidence="4 9" id="KW-0489">Methyltransferase</keyword>
<dbReference type="GO" id="GO:0005737">
    <property type="term" value="C:cytoplasm"/>
    <property type="evidence" value="ECO:0007669"/>
    <property type="project" value="UniProtKB-SubCell"/>
</dbReference>
<dbReference type="FunFam" id="1.10.10.10:FF:000214">
    <property type="entry name" value="Methylated-DNA--protein-cysteine methyltransferase"/>
    <property type="match status" value="1"/>
</dbReference>
<evidence type="ECO:0000259" key="11">
    <source>
        <dbReference type="Pfam" id="PF02870"/>
    </source>
</evidence>
<evidence type="ECO:0000256" key="9">
    <source>
        <dbReference type="HAMAP-Rule" id="MF_00772"/>
    </source>
</evidence>
<keyword evidence="7 9" id="KW-0234">DNA repair</keyword>
<organism evidence="12">
    <name type="scientific">Woronichinia naegeliana WA131</name>
    <dbReference type="NCBI Taxonomy" id="2824559"/>
    <lineage>
        <taxon>Bacteria</taxon>
        <taxon>Bacillati</taxon>
        <taxon>Cyanobacteriota</taxon>
        <taxon>Cyanophyceae</taxon>
        <taxon>Synechococcales</taxon>
        <taxon>Coelosphaeriaceae</taxon>
        <taxon>Woronichinia</taxon>
    </lineage>
</organism>
<dbReference type="GO" id="GO:0003908">
    <property type="term" value="F:methylated-DNA-[protein]-cysteine S-methyltransferase activity"/>
    <property type="evidence" value="ECO:0007669"/>
    <property type="project" value="UniProtKB-UniRule"/>
</dbReference>
<dbReference type="AlphaFoldDB" id="A0A977KW71"/>
<dbReference type="InterPro" id="IPR036388">
    <property type="entry name" value="WH-like_DNA-bd_sf"/>
</dbReference>
<dbReference type="EMBL" id="CP073041">
    <property type="protein sequence ID" value="UXE60066.1"/>
    <property type="molecule type" value="Genomic_DNA"/>
</dbReference>
<gene>
    <name evidence="12" type="ORF">KA717_31055</name>
</gene>
<dbReference type="PANTHER" id="PTHR10815:SF5">
    <property type="entry name" value="METHYLATED-DNA--PROTEIN-CYSTEINE METHYLTRANSFERASE"/>
    <property type="match status" value="1"/>
</dbReference>
<comment type="similarity">
    <text evidence="2 9">Belongs to the MGMT family.</text>
</comment>
<dbReference type="InterPro" id="IPR014048">
    <property type="entry name" value="MethylDNA_cys_MeTrfase_DNA-bd"/>
</dbReference>
<comment type="function">
    <text evidence="9">Involved in the cellular defense against the biological effects of O6-methylguanine (O6-MeG) and O4-methylthymine (O4-MeT) in DNA. Repairs the methylated nucleobase in DNA by stoichiometrically transferring the methyl group to a cysteine residue in the enzyme. This is a suicide reaction: the enzyme is irreversibly inactivated.</text>
</comment>
<dbReference type="InterPro" id="IPR036217">
    <property type="entry name" value="MethylDNA_cys_MeTrfase_DNAb"/>
</dbReference>
<dbReference type="Gene3D" id="1.10.10.10">
    <property type="entry name" value="Winged helix-like DNA-binding domain superfamily/Winged helix DNA-binding domain"/>
    <property type="match status" value="1"/>
</dbReference>
<dbReference type="InterPro" id="IPR036631">
    <property type="entry name" value="MGMT_N_sf"/>
</dbReference>
<keyword evidence="6 9" id="KW-0227">DNA damage</keyword>
<feature type="domain" description="Methylguanine DNA methyltransferase ribonuclease-like" evidence="11">
    <location>
        <begin position="5"/>
        <end position="67"/>
    </location>
</feature>
<dbReference type="Gene3D" id="3.30.160.70">
    <property type="entry name" value="Methylated DNA-protein cysteine methyltransferase domain"/>
    <property type="match status" value="1"/>
</dbReference>
<evidence type="ECO:0000256" key="7">
    <source>
        <dbReference type="ARBA" id="ARBA00023204"/>
    </source>
</evidence>
<reference evidence="12" key="1">
    <citation type="submission" date="2021-04" db="EMBL/GenBank/DDBJ databases">
        <title>Genome sequence of Woronichinia naegeliana from Washington state freshwater lake bloom.</title>
        <authorList>
            <person name="Dreher T.W."/>
        </authorList>
    </citation>
    <scope>NUCLEOTIDE SEQUENCE</scope>
    <source>
        <strain evidence="12">WA131</strain>
    </source>
</reference>
<evidence type="ECO:0000256" key="8">
    <source>
        <dbReference type="ARBA" id="ARBA00049348"/>
    </source>
</evidence>
<sequence>MKLYFCETSIGKIGIAEDAGKITNVYFATDIIPPALALEETALIRDAFRQLNAYLKGTLTAFSLPIAPAGTIFRQQVWQLLVNTPYGTTATYKDIAIALGNPKSVRAVGQANHQNPIPLFIPCHRIIGSNRQLVGYRGGLAIKAKLLEIEKQGLANP</sequence>
<evidence type="ECO:0000256" key="4">
    <source>
        <dbReference type="ARBA" id="ARBA00022603"/>
    </source>
</evidence>
<evidence type="ECO:0000256" key="5">
    <source>
        <dbReference type="ARBA" id="ARBA00022679"/>
    </source>
</evidence>
<feature type="active site" description="Nucleophile; methyl group acceptor" evidence="9">
    <location>
        <position position="123"/>
    </location>
</feature>
<evidence type="ECO:0000256" key="2">
    <source>
        <dbReference type="ARBA" id="ARBA00008711"/>
    </source>
</evidence>
<comment type="subcellular location">
    <subcellularLocation>
        <location evidence="9">Cytoplasm</location>
    </subcellularLocation>
</comment>
<dbReference type="InterPro" id="IPR001497">
    <property type="entry name" value="MethylDNA_cys_MeTrfase_AS"/>
</dbReference>
<dbReference type="GO" id="GO:0006307">
    <property type="term" value="P:DNA alkylation repair"/>
    <property type="evidence" value="ECO:0007669"/>
    <property type="project" value="UniProtKB-UniRule"/>
</dbReference>
<comment type="catalytic activity">
    <reaction evidence="1 9">
        <text>a 4-O-methyl-thymidine in DNA + L-cysteinyl-[protein] = a thymidine in DNA + S-methyl-L-cysteinyl-[protein]</text>
        <dbReference type="Rhea" id="RHEA:53428"/>
        <dbReference type="Rhea" id="RHEA-COMP:10131"/>
        <dbReference type="Rhea" id="RHEA-COMP:10132"/>
        <dbReference type="Rhea" id="RHEA-COMP:13555"/>
        <dbReference type="Rhea" id="RHEA-COMP:13556"/>
        <dbReference type="ChEBI" id="CHEBI:29950"/>
        <dbReference type="ChEBI" id="CHEBI:82612"/>
        <dbReference type="ChEBI" id="CHEBI:137386"/>
        <dbReference type="ChEBI" id="CHEBI:137387"/>
        <dbReference type="EC" id="2.1.1.63"/>
    </reaction>
</comment>
<evidence type="ECO:0000313" key="12">
    <source>
        <dbReference type="EMBL" id="UXE60066.1"/>
    </source>
</evidence>
<comment type="catalytic activity">
    <reaction evidence="8 9">
        <text>a 6-O-methyl-2'-deoxyguanosine in DNA + L-cysteinyl-[protein] = S-methyl-L-cysteinyl-[protein] + a 2'-deoxyguanosine in DNA</text>
        <dbReference type="Rhea" id="RHEA:24000"/>
        <dbReference type="Rhea" id="RHEA-COMP:10131"/>
        <dbReference type="Rhea" id="RHEA-COMP:10132"/>
        <dbReference type="Rhea" id="RHEA-COMP:11367"/>
        <dbReference type="Rhea" id="RHEA-COMP:11368"/>
        <dbReference type="ChEBI" id="CHEBI:29950"/>
        <dbReference type="ChEBI" id="CHEBI:82612"/>
        <dbReference type="ChEBI" id="CHEBI:85445"/>
        <dbReference type="ChEBI" id="CHEBI:85448"/>
        <dbReference type="EC" id="2.1.1.63"/>
    </reaction>
</comment>
<dbReference type="Pfam" id="PF02870">
    <property type="entry name" value="Methyltransf_1N"/>
    <property type="match status" value="1"/>
</dbReference>
<dbReference type="InterPro" id="IPR023546">
    <property type="entry name" value="MGMT"/>
</dbReference>
<feature type="domain" description="Methylated-DNA-[protein]-cysteine S-methyltransferase DNA binding" evidence="10">
    <location>
        <begin position="73"/>
        <end position="151"/>
    </location>
</feature>
<dbReference type="EC" id="2.1.1.63" evidence="9"/>
<dbReference type="InterPro" id="IPR008332">
    <property type="entry name" value="MethylG_MeTrfase_N"/>
</dbReference>
<evidence type="ECO:0000256" key="6">
    <source>
        <dbReference type="ARBA" id="ARBA00022763"/>
    </source>
</evidence>
<dbReference type="SUPFAM" id="SSF46767">
    <property type="entry name" value="Methylated DNA-protein cysteine methyltransferase, C-terminal domain"/>
    <property type="match status" value="1"/>
</dbReference>
<name>A0A977KW71_9CYAN</name>
<evidence type="ECO:0000256" key="1">
    <source>
        <dbReference type="ARBA" id="ARBA00001286"/>
    </source>
</evidence>
<comment type="miscellaneous">
    <text evidence="9">This enzyme catalyzes only one turnover and therefore is not strictly catalytic. According to one definition, an enzyme is a biocatalyst that acts repeatedly and over many reaction cycles.</text>
</comment>
<dbReference type="CDD" id="cd06445">
    <property type="entry name" value="ATase"/>
    <property type="match status" value="1"/>
</dbReference>
<evidence type="ECO:0000259" key="10">
    <source>
        <dbReference type="Pfam" id="PF01035"/>
    </source>
</evidence>
<dbReference type="Pfam" id="PF01035">
    <property type="entry name" value="DNA_binding_1"/>
    <property type="match status" value="1"/>
</dbReference>
<dbReference type="Proteomes" id="UP001065613">
    <property type="component" value="Chromosome"/>
</dbReference>
<dbReference type="HAMAP" id="MF_00772">
    <property type="entry name" value="OGT"/>
    <property type="match status" value="1"/>
</dbReference>
<dbReference type="SUPFAM" id="SSF53155">
    <property type="entry name" value="Methylated DNA-protein cysteine methyltransferase domain"/>
    <property type="match status" value="1"/>
</dbReference>
<proteinExistence type="inferred from homology"/>
<dbReference type="GO" id="GO:0032259">
    <property type="term" value="P:methylation"/>
    <property type="evidence" value="ECO:0007669"/>
    <property type="project" value="UniProtKB-KW"/>
</dbReference>
<keyword evidence="3 9" id="KW-0963">Cytoplasm</keyword>
<dbReference type="PROSITE" id="PS00374">
    <property type="entry name" value="MGMT"/>
    <property type="match status" value="1"/>
</dbReference>
<dbReference type="KEGG" id="wna:KA717_31055"/>
<protein>
    <recommendedName>
        <fullName evidence="9">Methylated-DNA--protein-cysteine methyltransferase</fullName>
        <ecNumber evidence="9">2.1.1.63</ecNumber>
    </recommendedName>
    <alternativeName>
        <fullName evidence="9">6-O-methylguanine-DNA methyltransferase</fullName>
        <shortName evidence="9">MGMT</shortName>
    </alternativeName>
    <alternativeName>
        <fullName evidence="9">O-6-methylguanine-DNA-alkyltransferase</fullName>
    </alternativeName>
</protein>
<keyword evidence="5 9" id="KW-0808">Transferase</keyword>
<dbReference type="NCBIfam" id="TIGR00589">
    <property type="entry name" value="ogt"/>
    <property type="match status" value="1"/>
</dbReference>
<dbReference type="PANTHER" id="PTHR10815">
    <property type="entry name" value="METHYLATED-DNA--PROTEIN-CYSTEINE METHYLTRANSFERASE"/>
    <property type="match status" value="1"/>
</dbReference>
<accession>A0A977KW71</accession>